<keyword evidence="2" id="KW-1185">Reference proteome</keyword>
<dbReference type="AlphaFoldDB" id="D3S3C2"/>
<dbReference type="HOGENOM" id="CLU_1665423_0_0_2"/>
<dbReference type="STRING" id="589924.Ferp_0582"/>
<organism evidence="1 2">
    <name type="scientific">Ferroglobus placidus (strain DSM 10642 / AEDII12DO)</name>
    <dbReference type="NCBI Taxonomy" id="589924"/>
    <lineage>
        <taxon>Archaea</taxon>
        <taxon>Methanobacteriati</taxon>
        <taxon>Methanobacteriota</taxon>
        <taxon>Archaeoglobi</taxon>
        <taxon>Archaeoglobales</taxon>
        <taxon>Archaeoglobaceae</taxon>
        <taxon>Ferroglobus</taxon>
    </lineage>
</organism>
<dbReference type="EMBL" id="CP001899">
    <property type="protein sequence ID" value="ADC64755.1"/>
    <property type="molecule type" value="Genomic_DNA"/>
</dbReference>
<reference evidence="2" key="1">
    <citation type="submission" date="2010-02" db="EMBL/GenBank/DDBJ databases">
        <title>Complete sequence of Ferroglobus placidus DSM 10642.</title>
        <authorList>
            <consortium name="US DOE Joint Genome Institute"/>
            <person name="Lucas S."/>
            <person name="Copeland A."/>
            <person name="Lapidus A."/>
            <person name="Cheng J.-F."/>
            <person name="Bruce D."/>
            <person name="Goodwin L."/>
            <person name="Pitluck S."/>
            <person name="Saunders E."/>
            <person name="Brettin T."/>
            <person name="Detter J.C."/>
            <person name="Han C."/>
            <person name="Tapia R."/>
            <person name="Larimer F."/>
            <person name="Land M."/>
            <person name="Hauser L."/>
            <person name="Kyrpides N."/>
            <person name="Ivanova N."/>
            <person name="Holmes D."/>
            <person name="Lovley D."/>
            <person name="Kyrpides N."/>
            <person name="Anderson I.J."/>
            <person name="Woyke T."/>
        </authorList>
    </citation>
    <scope>NUCLEOTIDE SEQUENCE [LARGE SCALE GENOMIC DNA]</scope>
    <source>
        <strain evidence="2">DSM 10642 / AEDII12DO</strain>
    </source>
</reference>
<dbReference type="KEGG" id="fpl:Ferp_0582"/>
<dbReference type="RefSeq" id="WP_012965101.1">
    <property type="nucleotide sequence ID" value="NC_013849.1"/>
</dbReference>
<evidence type="ECO:0000313" key="2">
    <source>
        <dbReference type="Proteomes" id="UP000002613"/>
    </source>
</evidence>
<reference evidence="1 2" key="2">
    <citation type="journal article" date="2011" name="Stand. Genomic Sci.">
        <title>Complete genome sequence of Ferroglobus placidus AEDII12DO.</title>
        <authorList>
            <person name="Anderson I."/>
            <person name="Risso C."/>
            <person name="Holmes D."/>
            <person name="Lucas S."/>
            <person name="Copeland A."/>
            <person name="Lapidus A."/>
            <person name="Cheng J.F."/>
            <person name="Bruce D."/>
            <person name="Goodwin L."/>
            <person name="Pitluck S."/>
            <person name="Saunders E."/>
            <person name="Brettin T."/>
            <person name="Detter J.C."/>
            <person name="Han C."/>
            <person name="Tapia R."/>
            <person name="Larimer F."/>
            <person name="Land M."/>
            <person name="Hauser L."/>
            <person name="Woyke T."/>
            <person name="Lovley D."/>
            <person name="Kyrpides N."/>
            <person name="Ivanova N."/>
        </authorList>
    </citation>
    <scope>NUCLEOTIDE SEQUENCE [LARGE SCALE GENOMIC DNA]</scope>
    <source>
        <strain evidence="2">DSM 10642 / AEDII12DO</strain>
    </source>
</reference>
<dbReference type="GeneID" id="8778083"/>
<evidence type="ECO:0000313" key="1">
    <source>
        <dbReference type="EMBL" id="ADC64755.1"/>
    </source>
</evidence>
<proteinExistence type="predicted"/>
<accession>D3S3C2</accession>
<gene>
    <name evidence="1" type="ordered locus">Ferp_0582</name>
</gene>
<dbReference type="Proteomes" id="UP000002613">
    <property type="component" value="Chromosome"/>
</dbReference>
<dbReference type="PaxDb" id="589924-Ferp_0582"/>
<sequence>MTWSHGYFCPKCECRWVKHLCRDLLPCGCGIRIEDAVYIYTKRYARAGMEIHIAFKGYVLEDFIPREESYEDAVKRLYRKVEEDLRRHPGLDASTLKKAIDNALFGRSLNLGDWPERCGKCEHFNSVYDRKKCEIHDWCSVGCKDFLKREDGSLDSVP</sequence>
<name>D3S3C2_FERPA</name>
<protein>
    <submittedName>
        <fullName evidence="1">Uncharacterized protein</fullName>
    </submittedName>
</protein>